<dbReference type="InterPro" id="IPR036881">
    <property type="entry name" value="Glyco_hydro_3_C_sf"/>
</dbReference>
<evidence type="ECO:0000256" key="6">
    <source>
        <dbReference type="ARBA" id="ARBA00023295"/>
    </source>
</evidence>
<dbReference type="InterPro" id="IPR017853">
    <property type="entry name" value="GH"/>
</dbReference>
<name>A0A9X2ZEG2_9FLAO</name>
<evidence type="ECO:0000256" key="1">
    <source>
        <dbReference type="ARBA" id="ARBA00000448"/>
    </source>
</evidence>
<gene>
    <name evidence="9" type="primary">bglX</name>
    <name evidence="9" type="ORF">OIU83_11485</name>
</gene>
<dbReference type="FunFam" id="2.60.40.10:FF:000495">
    <property type="entry name" value="Periplasmic beta-glucosidase"/>
    <property type="match status" value="1"/>
</dbReference>
<dbReference type="GO" id="GO:0009251">
    <property type="term" value="P:glucan catabolic process"/>
    <property type="evidence" value="ECO:0007669"/>
    <property type="project" value="TreeGrafter"/>
</dbReference>
<dbReference type="PANTHER" id="PTHR30620">
    <property type="entry name" value="PERIPLASMIC BETA-GLUCOSIDASE-RELATED"/>
    <property type="match status" value="1"/>
</dbReference>
<keyword evidence="4" id="KW-0732">Signal</keyword>
<keyword evidence="5 7" id="KW-0378">Hydrolase</keyword>
<dbReference type="PRINTS" id="PR00133">
    <property type="entry name" value="GLHYDRLASE3"/>
</dbReference>
<feature type="domain" description="Fibronectin type III-like" evidence="8">
    <location>
        <begin position="684"/>
        <end position="753"/>
    </location>
</feature>
<evidence type="ECO:0000313" key="10">
    <source>
        <dbReference type="Proteomes" id="UP001151079"/>
    </source>
</evidence>
<keyword evidence="6 7" id="KW-0326">Glycosidase</keyword>
<dbReference type="InterPro" id="IPR013783">
    <property type="entry name" value="Ig-like_fold"/>
</dbReference>
<dbReference type="EMBL" id="JAOZEW010000011">
    <property type="protein sequence ID" value="MCV9928282.1"/>
    <property type="molecule type" value="Genomic_DNA"/>
</dbReference>
<dbReference type="AlphaFoldDB" id="A0A9X2ZEG2"/>
<dbReference type="GO" id="GO:0008422">
    <property type="term" value="F:beta-glucosidase activity"/>
    <property type="evidence" value="ECO:0007669"/>
    <property type="project" value="UniProtKB-EC"/>
</dbReference>
<evidence type="ECO:0000256" key="3">
    <source>
        <dbReference type="ARBA" id="ARBA00012744"/>
    </source>
</evidence>
<dbReference type="InterPro" id="IPR051915">
    <property type="entry name" value="Cellulose_Degrad_GH3"/>
</dbReference>
<comment type="similarity">
    <text evidence="2 7">Belongs to the glycosyl hydrolase 3 family.</text>
</comment>
<evidence type="ECO:0000313" key="9">
    <source>
        <dbReference type="EMBL" id="MCV9928282.1"/>
    </source>
</evidence>
<sequence>MKNKKIITIGVFTLFTIGIMDAQKKSYLDKNKPVEERIDLLMKQMTLEEKVGQMNQYNGFWDVTGPAPKGGNAELKYEHLRKGWVGSMLTVRGVKEVRAVQKIAVEETRLGIPLIIGFDVIHGYKTLSPIPLAEAASWDMQAIKKSASIAADEASASGINWTFGPNVDISNDARWGRVMEGAGEDPYLGSKVAIARVTGFQGDTKEDLSKVNTIAACAKHFAAYGFAESGRDYNTVDMSISKLYNTVLPPFKAATEAGVRTFMNSFNILNGVPATGNSFLQRDILKGKWKFDGFIVSDWASVREMIAHGYAKDGADATQKAVTAGSDMDMESYLYVTELAKLVKDGKVKEALVDDAVRRILRVKFELGLFDDPYKYCDEKREKATIGNKANNDGVLDMAKKSIVLLKNDNNLLPLKKSGQKIALIGALANDKNSPLGSWRIASDDNTAVSVLEGMQQYKDNQLTFEKGADLTVGKTTFLDEVVFNTTDKSGFEAAKKAAKNADVVVMVLGEHGFQSGEGRSRTNLDLPGLQQELLEEIYKVNSNIVLVLNNGRPLSIPWAAEHIPTIVEAWHLGTQTGNAVAQVLYGDYNPSGKLPISFPRNIGQVPIYYNNYSTGRPVNSDKNVFWSHYTDVEKTPLYPFGFGLSYTTFEYKNLKVNKAVFIKNEPVNVMVEVTNTGNYDGKEVAQLYIHDDFASIARPVKELKGFELLDLKKGETKIVTFTLSQKELGFYDNEGNYLVEAGTFKIMVGGSSDKGLESGFELK</sequence>
<dbReference type="Pfam" id="PF14310">
    <property type="entry name" value="Fn3-like"/>
    <property type="match status" value="1"/>
</dbReference>
<comment type="caution">
    <text evidence="9">The sequence shown here is derived from an EMBL/GenBank/DDBJ whole genome shotgun (WGS) entry which is preliminary data.</text>
</comment>
<dbReference type="InterPro" id="IPR036962">
    <property type="entry name" value="Glyco_hydro_3_N_sf"/>
</dbReference>
<dbReference type="NCBIfam" id="NF011678">
    <property type="entry name" value="PRK15098.1"/>
    <property type="match status" value="1"/>
</dbReference>
<comment type="catalytic activity">
    <reaction evidence="1">
        <text>Hydrolysis of terminal, non-reducing beta-D-glucosyl residues with release of beta-D-glucose.</text>
        <dbReference type="EC" id="3.2.1.21"/>
    </reaction>
</comment>
<evidence type="ECO:0000259" key="8">
    <source>
        <dbReference type="SMART" id="SM01217"/>
    </source>
</evidence>
<dbReference type="EC" id="3.2.1.21" evidence="3"/>
<dbReference type="InterPro" id="IPR019800">
    <property type="entry name" value="Glyco_hydro_3_AS"/>
</dbReference>
<evidence type="ECO:0000256" key="2">
    <source>
        <dbReference type="ARBA" id="ARBA00005336"/>
    </source>
</evidence>
<evidence type="ECO:0000256" key="5">
    <source>
        <dbReference type="ARBA" id="ARBA00022801"/>
    </source>
</evidence>
<evidence type="ECO:0000256" key="7">
    <source>
        <dbReference type="RuleBase" id="RU361161"/>
    </source>
</evidence>
<dbReference type="InterPro" id="IPR001764">
    <property type="entry name" value="Glyco_hydro_3_N"/>
</dbReference>
<organism evidence="9 10">
    <name type="scientific">Flavobacterium shii</name>
    <dbReference type="NCBI Taxonomy" id="2987687"/>
    <lineage>
        <taxon>Bacteria</taxon>
        <taxon>Pseudomonadati</taxon>
        <taxon>Bacteroidota</taxon>
        <taxon>Flavobacteriia</taxon>
        <taxon>Flavobacteriales</taxon>
        <taxon>Flavobacteriaceae</taxon>
        <taxon>Flavobacterium</taxon>
    </lineage>
</organism>
<dbReference type="Gene3D" id="3.20.20.300">
    <property type="entry name" value="Glycoside hydrolase, family 3, N-terminal domain"/>
    <property type="match status" value="1"/>
</dbReference>
<dbReference type="PANTHER" id="PTHR30620:SF16">
    <property type="entry name" value="LYSOSOMAL BETA GLUCOSIDASE"/>
    <property type="match status" value="1"/>
</dbReference>
<dbReference type="PROSITE" id="PS00775">
    <property type="entry name" value="GLYCOSYL_HYDROL_F3"/>
    <property type="match status" value="1"/>
</dbReference>
<dbReference type="FunFam" id="3.20.20.300:FF:000005">
    <property type="entry name" value="Periplasmic beta-glucosidase"/>
    <property type="match status" value="1"/>
</dbReference>
<dbReference type="SMART" id="SM01217">
    <property type="entry name" value="Fn3_like"/>
    <property type="match status" value="1"/>
</dbReference>
<dbReference type="SUPFAM" id="SSF52279">
    <property type="entry name" value="Beta-D-glucan exohydrolase, C-terminal domain"/>
    <property type="match status" value="1"/>
</dbReference>
<evidence type="ECO:0000256" key="4">
    <source>
        <dbReference type="ARBA" id="ARBA00022729"/>
    </source>
</evidence>
<dbReference type="InterPro" id="IPR026891">
    <property type="entry name" value="Fn3-like"/>
</dbReference>
<dbReference type="Pfam" id="PF01915">
    <property type="entry name" value="Glyco_hydro_3_C"/>
    <property type="match status" value="1"/>
</dbReference>
<dbReference type="RefSeq" id="WP_264206398.1">
    <property type="nucleotide sequence ID" value="NZ_JAOZEW010000011.1"/>
</dbReference>
<dbReference type="InterPro" id="IPR002772">
    <property type="entry name" value="Glyco_hydro_3_C"/>
</dbReference>
<proteinExistence type="inferred from homology"/>
<keyword evidence="10" id="KW-1185">Reference proteome</keyword>
<dbReference type="Gene3D" id="3.40.50.1700">
    <property type="entry name" value="Glycoside hydrolase family 3 C-terminal domain"/>
    <property type="match status" value="1"/>
</dbReference>
<dbReference type="SUPFAM" id="SSF51445">
    <property type="entry name" value="(Trans)glycosidases"/>
    <property type="match status" value="1"/>
</dbReference>
<dbReference type="Proteomes" id="UP001151079">
    <property type="component" value="Unassembled WGS sequence"/>
</dbReference>
<dbReference type="Gene3D" id="2.60.40.10">
    <property type="entry name" value="Immunoglobulins"/>
    <property type="match status" value="1"/>
</dbReference>
<accession>A0A9X2ZEG2</accession>
<dbReference type="Pfam" id="PF00933">
    <property type="entry name" value="Glyco_hydro_3"/>
    <property type="match status" value="1"/>
</dbReference>
<reference evidence="9" key="1">
    <citation type="submission" date="2022-10" db="EMBL/GenBank/DDBJ databases">
        <title>Two novel species of Flavobacterium.</title>
        <authorList>
            <person name="Liu Q."/>
            <person name="Xin Y.-H."/>
        </authorList>
    </citation>
    <scope>NUCLEOTIDE SEQUENCE</scope>
    <source>
        <strain evidence="9">LS1R49</strain>
    </source>
</reference>
<protein>
    <recommendedName>
        <fullName evidence="3">beta-glucosidase</fullName>
        <ecNumber evidence="3">3.2.1.21</ecNumber>
    </recommendedName>
</protein>